<proteinExistence type="predicted"/>
<dbReference type="EMBL" id="AZGZ01000009">
    <property type="protein sequence ID" value="KZZ93014.1"/>
    <property type="molecule type" value="Genomic_DNA"/>
</dbReference>
<gene>
    <name evidence="2" type="ORF">AAP_02480</name>
</gene>
<dbReference type="VEuPathDB" id="FungiDB:AAP_02480"/>
<dbReference type="AlphaFoldDB" id="A0A167ZRS7"/>
<keyword evidence="3" id="KW-1185">Reference proteome</keyword>
<evidence type="ECO:0000256" key="1">
    <source>
        <dbReference type="SAM" id="MobiDB-lite"/>
    </source>
</evidence>
<dbReference type="Proteomes" id="UP000242877">
    <property type="component" value="Unassembled WGS sequence"/>
</dbReference>
<evidence type="ECO:0000313" key="3">
    <source>
        <dbReference type="Proteomes" id="UP000242877"/>
    </source>
</evidence>
<feature type="compositionally biased region" description="Polar residues" evidence="1">
    <location>
        <begin position="95"/>
        <end position="105"/>
    </location>
</feature>
<reference evidence="2 3" key="1">
    <citation type="journal article" date="2016" name="Genome Biol. Evol.">
        <title>Divergent and convergent evolution of fungal pathogenicity.</title>
        <authorList>
            <person name="Shang Y."/>
            <person name="Xiao G."/>
            <person name="Zheng P."/>
            <person name="Cen K."/>
            <person name="Zhan S."/>
            <person name="Wang C."/>
        </authorList>
    </citation>
    <scope>NUCLEOTIDE SEQUENCE [LARGE SCALE GENOMIC DNA]</scope>
    <source>
        <strain evidence="2 3">ARSEF 7405</strain>
    </source>
</reference>
<protein>
    <submittedName>
        <fullName evidence="2">Uncharacterized protein</fullName>
    </submittedName>
</protein>
<organism evidence="2 3">
    <name type="scientific">Ascosphaera apis ARSEF 7405</name>
    <dbReference type="NCBI Taxonomy" id="392613"/>
    <lineage>
        <taxon>Eukaryota</taxon>
        <taxon>Fungi</taxon>
        <taxon>Dikarya</taxon>
        <taxon>Ascomycota</taxon>
        <taxon>Pezizomycotina</taxon>
        <taxon>Eurotiomycetes</taxon>
        <taxon>Eurotiomycetidae</taxon>
        <taxon>Onygenales</taxon>
        <taxon>Ascosphaeraceae</taxon>
        <taxon>Ascosphaera</taxon>
    </lineage>
</organism>
<sequence length="114" mass="12402">MDRADRGQGNAQRYINSFKWSATAETPQSCKAITKESFGCAPEIWQDNSVIEDDDAPLDAFDRELLAQANVQARFSTGDAAVPDLFYDESSVSASATPLSATKSPYFNPPQGHP</sequence>
<feature type="region of interest" description="Disordered" evidence="1">
    <location>
        <begin position="95"/>
        <end position="114"/>
    </location>
</feature>
<name>A0A167ZRS7_9EURO</name>
<evidence type="ECO:0000313" key="2">
    <source>
        <dbReference type="EMBL" id="KZZ93014.1"/>
    </source>
</evidence>
<comment type="caution">
    <text evidence="2">The sequence shown here is derived from an EMBL/GenBank/DDBJ whole genome shotgun (WGS) entry which is preliminary data.</text>
</comment>
<accession>A0A167ZRS7</accession>